<evidence type="ECO:0000256" key="4">
    <source>
        <dbReference type="ARBA" id="ARBA00023242"/>
    </source>
</evidence>
<evidence type="ECO:0000256" key="2">
    <source>
        <dbReference type="ARBA" id="ARBA00023015"/>
    </source>
</evidence>
<organism evidence="6 7">
    <name type="scientific">Striga hermonthica</name>
    <name type="common">Purple witchweed</name>
    <name type="synonym">Buchnera hermonthica</name>
    <dbReference type="NCBI Taxonomy" id="68872"/>
    <lineage>
        <taxon>Eukaryota</taxon>
        <taxon>Viridiplantae</taxon>
        <taxon>Streptophyta</taxon>
        <taxon>Embryophyta</taxon>
        <taxon>Tracheophyta</taxon>
        <taxon>Spermatophyta</taxon>
        <taxon>Magnoliopsida</taxon>
        <taxon>eudicotyledons</taxon>
        <taxon>Gunneridae</taxon>
        <taxon>Pentapetalae</taxon>
        <taxon>asterids</taxon>
        <taxon>lamiids</taxon>
        <taxon>Lamiales</taxon>
        <taxon>Orobanchaceae</taxon>
        <taxon>Buchnereae</taxon>
        <taxon>Striga</taxon>
    </lineage>
</organism>
<keyword evidence="7" id="KW-1185">Reference proteome</keyword>
<dbReference type="OrthoDB" id="1921805at2759"/>
<proteinExistence type="predicted"/>
<gene>
    <name evidence="6" type="ORF">SHERM_28196</name>
</gene>
<evidence type="ECO:0000313" key="7">
    <source>
        <dbReference type="Proteomes" id="UP001153555"/>
    </source>
</evidence>
<accession>A0A9N7NEK6</accession>
<dbReference type="PANTHER" id="PTHR36066:SF11">
    <property type="entry name" value="TRANSCRIPTION FACTOR BHLH144"/>
    <property type="match status" value="1"/>
</dbReference>
<keyword evidence="3" id="KW-0804">Transcription</keyword>
<dbReference type="Gene3D" id="4.10.280.10">
    <property type="entry name" value="Helix-loop-helix DNA-binding domain"/>
    <property type="match status" value="1"/>
</dbReference>
<dbReference type="InterPro" id="IPR011598">
    <property type="entry name" value="bHLH_dom"/>
</dbReference>
<evidence type="ECO:0000256" key="1">
    <source>
        <dbReference type="ARBA" id="ARBA00004123"/>
    </source>
</evidence>
<dbReference type="InterPro" id="IPR037546">
    <property type="entry name" value="SAC51-like"/>
</dbReference>
<dbReference type="Pfam" id="PF23173">
    <property type="entry name" value="bHLH_SAC51"/>
    <property type="match status" value="1"/>
</dbReference>
<evidence type="ECO:0000313" key="6">
    <source>
        <dbReference type="EMBL" id="CAA0832922.1"/>
    </source>
</evidence>
<keyword evidence="2" id="KW-0805">Transcription regulation</keyword>
<evidence type="ECO:0000256" key="3">
    <source>
        <dbReference type="ARBA" id="ARBA00023163"/>
    </source>
</evidence>
<dbReference type="InterPro" id="IPR036638">
    <property type="entry name" value="HLH_DNA-bd_sf"/>
</dbReference>
<dbReference type="AlphaFoldDB" id="A0A9N7NEK6"/>
<dbReference type="GO" id="GO:0046983">
    <property type="term" value="F:protein dimerization activity"/>
    <property type="evidence" value="ECO:0007669"/>
    <property type="project" value="InterPro"/>
</dbReference>
<dbReference type="PANTHER" id="PTHR36066">
    <property type="entry name" value="TRANSCRIPTION FACTOR BHLH145"/>
    <property type="match status" value="1"/>
</dbReference>
<dbReference type="SMART" id="SM00353">
    <property type="entry name" value="HLH"/>
    <property type="match status" value="1"/>
</dbReference>
<dbReference type="EMBL" id="CACSLK010027837">
    <property type="protein sequence ID" value="CAA0832922.1"/>
    <property type="molecule type" value="Genomic_DNA"/>
</dbReference>
<dbReference type="SUPFAM" id="SSF47459">
    <property type="entry name" value="HLH, helix-loop-helix DNA-binding domain"/>
    <property type="match status" value="1"/>
</dbReference>
<reference evidence="6" key="1">
    <citation type="submission" date="2019-12" db="EMBL/GenBank/DDBJ databases">
        <authorList>
            <person name="Scholes J."/>
        </authorList>
    </citation>
    <scope>NUCLEOTIDE SEQUENCE</scope>
</reference>
<keyword evidence="4" id="KW-0539">Nucleus</keyword>
<comment type="subcellular location">
    <subcellularLocation>
        <location evidence="1">Nucleus</location>
    </subcellularLocation>
</comment>
<protein>
    <submittedName>
        <fullName evidence="6">Transcription factor bHLH144</fullName>
    </submittedName>
</protein>
<evidence type="ECO:0000259" key="5">
    <source>
        <dbReference type="PROSITE" id="PS50888"/>
    </source>
</evidence>
<comment type="caution">
    <text evidence="6">The sequence shown here is derived from an EMBL/GenBank/DDBJ whole genome shotgun (WGS) entry which is preliminary data.</text>
</comment>
<dbReference type="GO" id="GO:0005634">
    <property type="term" value="C:nucleus"/>
    <property type="evidence" value="ECO:0007669"/>
    <property type="project" value="UniProtKB-SubCell"/>
</dbReference>
<sequence length="245" mass="27679">MHTGQPFFPENPNLPFGLGDQKIGYYTQNAPMAAVLNGFVPPGIKPRTFPFHNVNVQPSNACPRNFIIFDQTNKESQVMYNPEMSSKFLQTSNFEAVTPFFRDELVQKDPNANSDHNNISSSFEEDYNDIDALLSSEYEENEIEDDEVSTARNGVYYDCSSPDSCSNYEPVPKKKRTVFGKSSGIRGNEKKKKHNKRMKKMVKALRGIVPGANRMTAVEILDESVRYLKSLRAEVQKLGVESFEG</sequence>
<name>A0A9N7NEK6_STRHE</name>
<feature type="domain" description="BHLH" evidence="5">
    <location>
        <begin position="182"/>
        <end position="231"/>
    </location>
</feature>
<dbReference type="Proteomes" id="UP001153555">
    <property type="component" value="Unassembled WGS sequence"/>
</dbReference>
<dbReference type="PROSITE" id="PS50888">
    <property type="entry name" value="BHLH"/>
    <property type="match status" value="1"/>
</dbReference>